<evidence type="ECO:0000256" key="1">
    <source>
        <dbReference type="SAM" id="MobiDB-lite"/>
    </source>
</evidence>
<feature type="compositionally biased region" description="Acidic residues" evidence="1">
    <location>
        <begin position="36"/>
        <end position="45"/>
    </location>
</feature>
<comment type="caution">
    <text evidence="2">The sequence shown here is derived from an EMBL/GenBank/DDBJ whole genome shotgun (WGS) entry which is preliminary data.</text>
</comment>
<feature type="non-terminal residue" evidence="2">
    <location>
        <position position="72"/>
    </location>
</feature>
<gene>
    <name evidence="2" type="ORF">Tci_933713</name>
</gene>
<dbReference type="EMBL" id="BKCJ011900212">
    <property type="protein sequence ID" value="GFD61744.1"/>
    <property type="molecule type" value="Genomic_DNA"/>
</dbReference>
<reference evidence="2" key="1">
    <citation type="journal article" date="2019" name="Sci. Rep.">
        <title>Draft genome of Tanacetum cinerariifolium, the natural source of mosquito coil.</title>
        <authorList>
            <person name="Yamashiro T."/>
            <person name="Shiraishi A."/>
            <person name="Satake H."/>
            <person name="Nakayama K."/>
        </authorList>
    </citation>
    <scope>NUCLEOTIDE SEQUENCE</scope>
</reference>
<sequence length="72" mass="8553">EQDEESYASEFVDSMFIDDDDFDTRIEPESHKENPEVIDDDDEVNDNDKQYEKKDDDAEKMDDIVKEKDNDD</sequence>
<feature type="compositionally biased region" description="Basic and acidic residues" evidence="1">
    <location>
        <begin position="46"/>
        <end position="72"/>
    </location>
</feature>
<dbReference type="AlphaFoldDB" id="A0A699Y2A7"/>
<name>A0A699Y2A7_TANCI</name>
<accession>A0A699Y2A7</accession>
<protein>
    <submittedName>
        <fullName evidence="2">Uncharacterized protein</fullName>
    </submittedName>
</protein>
<evidence type="ECO:0000313" key="2">
    <source>
        <dbReference type="EMBL" id="GFD61744.1"/>
    </source>
</evidence>
<feature type="non-terminal residue" evidence="2">
    <location>
        <position position="1"/>
    </location>
</feature>
<feature type="compositionally biased region" description="Basic and acidic residues" evidence="1">
    <location>
        <begin position="23"/>
        <end position="35"/>
    </location>
</feature>
<proteinExistence type="predicted"/>
<organism evidence="2">
    <name type="scientific">Tanacetum cinerariifolium</name>
    <name type="common">Dalmatian daisy</name>
    <name type="synonym">Chrysanthemum cinerariifolium</name>
    <dbReference type="NCBI Taxonomy" id="118510"/>
    <lineage>
        <taxon>Eukaryota</taxon>
        <taxon>Viridiplantae</taxon>
        <taxon>Streptophyta</taxon>
        <taxon>Embryophyta</taxon>
        <taxon>Tracheophyta</taxon>
        <taxon>Spermatophyta</taxon>
        <taxon>Magnoliopsida</taxon>
        <taxon>eudicotyledons</taxon>
        <taxon>Gunneridae</taxon>
        <taxon>Pentapetalae</taxon>
        <taxon>asterids</taxon>
        <taxon>campanulids</taxon>
        <taxon>Asterales</taxon>
        <taxon>Asteraceae</taxon>
        <taxon>Asteroideae</taxon>
        <taxon>Anthemideae</taxon>
        <taxon>Anthemidinae</taxon>
        <taxon>Tanacetum</taxon>
    </lineage>
</organism>
<feature type="region of interest" description="Disordered" evidence="1">
    <location>
        <begin position="1"/>
        <end position="72"/>
    </location>
</feature>